<protein>
    <submittedName>
        <fullName evidence="1">Uncharacterized protein</fullName>
    </submittedName>
</protein>
<gene>
    <name evidence="1" type="ORF">MES5069_770062</name>
</gene>
<sequence length="118" mass="13029">MIAGISMGAFDGAIRTTGDLAGVFEYDDVEDRLSATAYFYLVQIANRQAGLVINSIHICSGAWAIDEADIAGEMGQGLTVRGPVYLWRTLGSLRHCNGQKIWWRVWERHPAQYPLGLS</sequence>
<keyword evidence="2" id="KW-1185">Reference proteome</keyword>
<reference evidence="1 2" key="1">
    <citation type="submission" date="2022-03" db="EMBL/GenBank/DDBJ databases">
        <authorList>
            <person name="Brunel B."/>
        </authorList>
    </citation>
    <scope>NUCLEOTIDE SEQUENCE [LARGE SCALE GENOMIC DNA]</scope>
    <source>
        <strain evidence="1">STM5069sample</strain>
    </source>
</reference>
<dbReference type="EMBL" id="CAKXZT010000176">
    <property type="protein sequence ID" value="CAH2409218.1"/>
    <property type="molecule type" value="Genomic_DNA"/>
</dbReference>
<dbReference type="Proteomes" id="UP001153050">
    <property type="component" value="Unassembled WGS sequence"/>
</dbReference>
<accession>A0ABM9EIJ5</accession>
<proteinExistence type="predicted"/>
<evidence type="ECO:0000313" key="1">
    <source>
        <dbReference type="EMBL" id="CAH2409218.1"/>
    </source>
</evidence>
<organism evidence="1 2">
    <name type="scientific">Mesorhizobium escarrei</name>
    <dbReference type="NCBI Taxonomy" id="666018"/>
    <lineage>
        <taxon>Bacteria</taxon>
        <taxon>Pseudomonadati</taxon>
        <taxon>Pseudomonadota</taxon>
        <taxon>Alphaproteobacteria</taxon>
        <taxon>Hyphomicrobiales</taxon>
        <taxon>Phyllobacteriaceae</taxon>
        <taxon>Mesorhizobium</taxon>
    </lineage>
</organism>
<comment type="caution">
    <text evidence="1">The sequence shown here is derived from an EMBL/GenBank/DDBJ whole genome shotgun (WGS) entry which is preliminary data.</text>
</comment>
<evidence type="ECO:0000313" key="2">
    <source>
        <dbReference type="Proteomes" id="UP001153050"/>
    </source>
</evidence>
<name>A0ABM9EIJ5_9HYPH</name>